<feature type="region of interest" description="Disordered" evidence="1">
    <location>
        <begin position="567"/>
        <end position="588"/>
    </location>
</feature>
<organism evidence="2 3">
    <name type="scientific">Tothia fuscella</name>
    <dbReference type="NCBI Taxonomy" id="1048955"/>
    <lineage>
        <taxon>Eukaryota</taxon>
        <taxon>Fungi</taxon>
        <taxon>Dikarya</taxon>
        <taxon>Ascomycota</taxon>
        <taxon>Pezizomycotina</taxon>
        <taxon>Dothideomycetes</taxon>
        <taxon>Pleosporomycetidae</taxon>
        <taxon>Venturiales</taxon>
        <taxon>Cylindrosympodiaceae</taxon>
        <taxon>Tothia</taxon>
    </lineage>
</organism>
<feature type="compositionally biased region" description="Polar residues" evidence="1">
    <location>
        <begin position="578"/>
        <end position="588"/>
    </location>
</feature>
<dbReference type="EMBL" id="MU007100">
    <property type="protein sequence ID" value="KAF2421194.1"/>
    <property type="molecule type" value="Genomic_DNA"/>
</dbReference>
<dbReference type="Proteomes" id="UP000800235">
    <property type="component" value="Unassembled WGS sequence"/>
</dbReference>
<protein>
    <recommendedName>
        <fullName evidence="4">C2H2-type domain-containing protein</fullName>
    </recommendedName>
</protein>
<comment type="caution">
    <text evidence="2">The sequence shown here is derived from an EMBL/GenBank/DDBJ whole genome shotgun (WGS) entry which is preliminary data.</text>
</comment>
<dbReference type="AlphaFoldDB" id="A0A9P4NH62"/>
<evidence type="ECO:0008006" key="4">
    <source>
        <dbReference type="Google" id="ProtNLM"/>
    </source>
</evidence>
<sequence length="606" mass="68769">MEPRSYVSAPNRVDMSSHASIIKSSSTSCHNPPTADSVFSPTDLDLTPGLPDTLNSYEEFSAINPGQEFSETTRDRYNTWALKSYDILNNEAMDQQMSYTEPGNHAFQLPPYYPMDVPYADFITSSEERTHPLRDSSQSQELPSQLPMTVPLRSRKAQPSSIDPSYIPYAKPTTYLPESHWDNASDTASDTSTRSSVLSVHGPSMYMSAELQLALFERYRKGDRKAQSSTQALQWLVDDWKDATQWYENELASSEIRIDSHEHVLNQESTEHPGLALHREGEAISTYNHAERLRLGYYADAGKGYNIQEGIFQRQVSSHAPLCSEEFESTKRLPGKRFACPFFQYCPAKHQGHRSCEGPGFETVHRAKEHVYRCHMFPLTCKRCTKAFKSHDALEQHYTDQIPCQANTASREECSELQQRQLKSRKRPPGQTEEQRWREMYRILFPKDQRIPSAFCETTCRCCHRHLECFKEYITAELPRVVQLDIDSQSSSFRNKLKAKVPLKTMINNRIQELFDNFSAKLINNSGVTADRTTPSATNPTITGKLSSSIDRKAGLSVCGFARTNHVESTSSRRRTNSEISPGNKTSSPLAKRLAIEIGRNYAALP</sequence>
<name>A0A9P4NH62_9PEZI</name>
<gene>
    <name evidence="2" type="ORF">EJ08DRAFT_653518</name>
</gene>
<dbReference type="OrthoDB" id="4738706at2759"/>
<evidence type="ECO:0000313" key="3">
    <source>
        <dbReference type="Proteomes" id="UP000800235"/>
    </source>
</evidence>
<dbReference type="PANTHER" id="PTHR38166:SF1">
    <property type="entry name" value="C2H2-TYPE DOMAIN-CONTAINING PROTEIN"/>
    <property type="match status" value="1"/>
</dbReference>
<evidence type="ECO:0000313" key="2">
    <source>
        <dbReference type="EMBL" id="KAF2421194.1"/>
    </source>
</evidence>
<proteinExistence type="predicted"/>
<dbReference type="PANTHER" id="PTHR38166">
    <property type="entry name" value="C2H2-TYPE DOMAIN-CONTAINING PROTEIN-RELATED"/>
    <property type="match status" value="1"/>
</dbReference>
<evidence type="ECO:0000256" key="1">
    <source>
        <dbReference type="SAM" id="MobiDB-lite"/>
    </source>
</evidence>
<accession>A0A9P4NH62</accession>
<keyword evidence="3" id="KW-1185">Reference proteome</keyword>
<reference evidence="2" key="1">
    <citation type="journal article" date="2020" name="Stud. Mycol.">
        <title>101 Dothideomycetes genomes: a test case for predicting lifestyles and emergence of pathogens.</title>
        <authorList>
            <person name="Haridas S."/>
            <person name="Albert R."/>
            <person name="Binder M."/>
            <person name="Bloem J."/>
            <person name="Labutti K."/>
            <person name="Salamov A."/>
            <person name="Andreopoulos B."/>
            <person name="Baker S."/>
            <person name="Barry K."/>
            <person name="Bills G."/>
            <person name="Bluhm B."/>
            <person name="Cannon C."/>
            <person name="Castanera R."/>
            <person name="Culley D."/>
            <person name="Daum C."/>
            <person name="Ezra D."/>
            <person name="Gonzalez J."/>
            <person name="Henrissat B."/>
            <person name="Kuo A."/>
            <person name="Liang C."/>
            <person name="Lipzen A."/>
            <person name="Lutzoni F."/>
            <person name="Magnuson J."/>
            <person name="Mondo S."/>
            <person name="Nolan M."/>
            <person name="Ohm R."/>
            <person name="Pangilinan J."/>
            <person name="Park H.-J."/>
            <person name="Ramirez L."/>
            <person name="Alfaro M."/>
            <person name="Sun H."/>
            <person name="Tritt A."/>
            <person name="Yoshinaga Y."/>
            <person name="Zwiers L.-H."/>
            <person name="Turgeon B."/>
            <person name="Goodwin S."/>
            <person name="Spatafora J."/>
            <person name="Crous P."/>
            <person name="Grigoriev I."/>
        </authorList>
    </citation>
    <scope>NUCLEOTIDE SEQUENCE</scope>
    <source>
        <strain evidence="2">CBS 130266</strain>
    </source>
</reference>